<reference evidence="5 6" key="1">
    <citation type="journal article" date="2008" name="Nature">
        <title>The genome of the choanoflagellate Monosiga brevicollis and the origin of metazoans.</title>
        <authorList>
            <consortium name="JGI Sequencing"/>
            <person name="King N."/>
            <person name="Westbrook M.J."/>
            <person name="Young S.L."/>
            <person name="Kuo A."/>
            <person name="Abedin M."/>
            <person name="Chapman J."/>
            <person name="Fairclough S."/>
            <person name="Hellsten U."/>
            <person name="Isogai Y."/>
            <person name="Letunic I."/>
            <person name="Marr M."/>
            <person name="Pincus D."/>
            <person name="Putnam N."/>
            <person name="Rokas A."/>
            <person name="Wright K.J."/>
            <person name="Zuzow R."/>
            <person name="Dirks W."/>
            <person name="Good M."/>
            <person name="Goodstein D."/>
            <person name="Lemons D."/>
            <person name="Li W."/>
            <person name="Lyons J.B."/>
            <person name="Morris A."/>
            <person name="Nichols S."/>
            <person name="Richter D.J."/>
            <person name="Salamov A."/>
            <person name="Bork P."/>
            <person name="Lim W.A."/>
            <person name="Manning G."/>
            <person name="Miller W.T."/>
            <person name="McGinnis W."/>
            <person name="Shapiro H."/>
            <person name="Tjian R."/>
            <person name="Grigoriev I.V."/>
            <person name="Rokhsar D."/>
        </authorList>
    </citation>
    <scope>NUCLEOTIDE SEQUENCE [LARGE SCALE GENOMIC DNA]</scope>
    <source>
        <strain evidence="6">MX1 / ATCC 50154</strain>
    </source>
</reference>
<name>A9V5E0_MONBE</name>
<proteinExistence type="predicted"/>
<dbReference type="KEGG" id="mbr:MONBRDRAFT_10161"/>
<evidence type="ECO:0000313" key="5">
    <source>
        <dbReference type="EMBL" id="EDQ87265.1"/>
    </source>
</evidence>
<evidence type="ECO:0000259" key="4">
    <source>
        <dbReference type="Pfam" id="PF13359"/>
    </source>
</evidence>
<dbReference type="AlphaFoldDB" id="A9V5E0"/>
<dbReference type="Pfam" id="PF13359">
    <property type="entry name" value="DDE_Tnp_4"/>
    <property type="match status" value="1"/>
</dbReference>
<evidence type="ECO:0000256" key="1">
    <source>
        <dbReference type="ARBA" id="ARBA00001968"/>
    </source>
</evidence>
<dbReference type="Proteomes" id="UP000001357">
    <property type="component" value="Unassembled WGS sequence"/>
</dbReference>
<evidence type="ECO:0000256" key="2">
    <source>
        <dbReference type="ARBA" id="ARBA00022723"/>
    </source>
</evidence>
<feature type="domain" description="DDE Tnp4" evidence="4">
    <location>
        <begin position="272"/>
        <end position="410"/>
    </location>
</feature>
<feature type="region of interest" description="Disordered" evidence="3">
    <location>
        <begin position="338"/>
        <end position="357"/>
    </location>
</feature>
<accession>A9V5E0</accession>
<evidence type="ECO:0000313" key="6">
    <source>
        <dbReference type="Proteomes" id="UP000001357"/>
    </source>
</evidence>
<gene>
    <name evidence="5" type="ORF">MONBRDRAFT_10161</name>
</gene>
<comment type="cofactor">
    <cofactor evidence="1">
        <name>a divalent metal cation</name>
        <dbReference type="ChEBI" id="CHEBI:60240"/>
    </cofactor>
</comment>
<dbReference type="STRING" id="81824.A9V5E0"/>
<dbReference type="EMBL" id="CH991560">
    <property type="protein sequence ID" value="EDQ87265.1"/>
    <property type="molecule type" value="Genomic_DNA"/>
</dbReference>
<keyword evidence="6" id="KW-1185">Reference proteome</keyword>
<dbReference type="GeneID" id="5893087"/>
<dbReference type="InterPro" id="IPR027806">
    <property type="entry name" value="HARBI1_dom"/>
</dbReference>
<organism evidence="5 6">
    <name type="scientific">Monosiga brevicollis</name>
    <name type="common">Choanoflagellate</name>
    <dbReference type="NCBI Taxonomy" id="81824"/>
    <lineage>
        <taxon>Eukaryota</taxon>
        <taxon>Choanoflagellata</taxon>
        <taxon>Craspedida</taxon>
        <taxon>Salpingoecidae</taxon>
        <taxon>Monosiga</taxon>
    </lineage>
</organism>
<dbReference type="InParanoid" id="A9V5E0"/>
<dbReference type="RefSeq" id="XP_001747878.1">
    <property type="nucleotide sequence ID" value="XM_001747826.1"/>
</dbReference>
<dbReference type="GO" id="GO:0046872">
    <property type="term" value="F:metal ion binding"/>
    <property type="evidence" value="ECO:0007669"/>
    <property type="project" value="UniProtKB-KW"/>
</dbReference>
<keyword evidence="2" id="KW-0479">Metal-binding</keyword>
<protein>
    <recommendedName>
        <fullName evidence="4">DDE Tnp4 domain-containing protein</fullName>
    </recommendedName>
</protein>
<evidence type="ECO:0000256" key="3">
    <source>
        <dbReference type="SAM" id="MobiDB-lite"/>
    </source>
</evidence>
<sequence length="444" mass="49628">MARPRIQYVTPQRMLRDKRYSAAARRKAVAEADHRGKILGLRVVVIGFIVLRRRELRDPSFHVTWGDLIDVCRRAVYVHDVAAQVVLRPALTVVPNGTPHVDFTAISPNVWQRDFGLTGYEQLKRLASALAFTDKDFIVPVEEALLAFMGLMHRPGRVSNELLRRLGVSWDPSKASKVVNKFATAVASKFQQQLEFDGRYFKAPWLEQAAAATRAKHRLTQGIIGFVDGTAQLLCSKGQGQQNAALSGNQDVRACCLLLLSTVFRPFTCSLHQSHVLDYQGVVLPNGLITSFCGPWASAVHESRVVAEKNLVARLDAALPDEPQYKLLGDLAYTRSDRVTHASPSSKRKKKTQKQGAMDRVYKSLQVIVEFAFGASGHGVTSRFQGVTQAPQLRMRHRPVECYMMTAILLSNMLVCDEQTSPVAAYYGNRLRIPTLQEYMPNRN</sequence>